<evidence type="ECO:0000313" key="1">
    <source>
        <dbReference type="EMBL" id="KAJ8642128.1"/>
    </source>
</evidence>
<protein>
    <submittedName>
        <fullName evidence="1">Uncharacterized protein</fullName>
    </submittedName>
</protein>
<comment type="caution">
    <text evidence="1">The sequence shown here is derived from an EMBL/GenBank/DDBJ whole genome shotgun (WGS) entry which is preliminary data.</text>
</comment>
<accession>A0ACC2M969</accession>
<sequence length="315" mass="35649">MSFLSLMEAKLPPGFRFHPKDEELVLDYLAKKVASNGSWNSSEYPTIIEVELNKMEPWDLPEMACVGGKEWYFFSLRDRKYATGPRTNRATLSGYWKATGKDRRVTDVPKGTLVGMRKTLVFHQGRTPKGKKTDWVMHEFRLEGPHHLPNLCSKEDWVLCRVFYKDRGMSPKLCEDNSSDDTDTGASLPPLMDTFLTFDQTPPSLEASEQVPCFSNFSLSPTTQTSNPTLSTFPQVEPTMPTENLAQSSVLPDLTPFLDPISDEKEVIMAVLEHFNKMESNSKMLELVSSSLVEGSYDSYLSEMGLPCIWNESLF</sequence>
<keyword evidence="2" id="KW-1185">Reference proteome</keyword>
<name>A0ACC2M969_PERAE</name>
<dbReference type="Proteomes" id="UP001234297">
    <property type="component" value="Chromosome 5"/>
</dbReference>
<proteinExistence type="predicted"/>
<dbReference type="EMBL" id="CM056813">
    <property type="protein sequence ID" value="KAJ8642128.1"/>
    <property type="molecule type" value="Genomic_DNA"/>
</dbReference>
<gene>
    <name evidence="1" type="ORF">MRB53_018822</name>
</gene>
<reference evidence="1 2" key="1">
    <citation type="journal article" date="2022" name="Hortic Res">
        <title>A haplotype resolved chromosomal level avocado genome allows analysis of novel avocado genes.</title>
        <authorList>
            <person name="Nath O."/>
            <person name="Fletcher S.J."/>
            <person name="Hayward A."/>
            <person name="Shaw L.M."/>
            <person name="Masouleh A.K."/>
            <person name="Furtado A."/>
            <person name="Henry R.J."/>
            <person name="Mitter N."/>
        </authorList>
    </citation>
    <scope>NUCLEOTIDE SEQUENCE [LARGE SCALE GENOMIC DNA]</scope>
    <source>
        <strain evidence="2">cv. Hass</strain>
    </source>
</reference>
<evidence type="ECO:0000313" key="2">
    <source>
        <dbReference type="Proteomes" id="UP001234297"/>
    </source>
</evidence>
<organism evidence="1 2">
    <name type="scientific">Persea americana</name>
    <name type="common">Avocado</name>
    <dbReference type="NCBI Taxonomy" id="3435"/>
    <lineage>
        <taxon>Eukaryota</taxon>
        <taxon>Viridiplantae</taxon>
        <taxon>Streptophyta</taxon>
        <taxon>Embryophyta</taxon>
        <taxon>Tracheophyta</taxon>
        <taxon>Spermatophyta</taxon>
        <taxon>Magnoliopsida</taxon>
        <taxon>Magnoliidae</taxon>
        <taxon>Laurales</taxon>
        <taxon>Lauraceae</taxon>
        <taxon>Persea</taxon>
    </lineage>
</organism>